<dbReference type="EMBL" id="BAAAEJ010000003">
    <property type="protein sequence ID" value="GAA0384657.1"/>
    <property type="molecule type" value="Genomic_DNA"/>
</dbReference>
<accession>A0ABN0Y660</accession>
<proteinExistence type="predicted"/>
<dbReference type="InterPro" id="IPR042047">
    <property type="entry name" value="SleB_dom1"/>
</dbReference>
<dbReference type="Pfam" id="PF07486">
    <property type="entry name" value="Hydrolase_2"/>
    <property type="match status" value="1"/>
</dbReference>
<dbReference type="InterPro" id="IPR011105">
    <property type="entry name" value="Cell_wall_hydrolase_SleB"/>
</dbReference>
<name>A0ABN0Y660_9CAUL</name>
<evidence type="ECO:0000313" key="3">
    <source>
        <dbReference type="Proteomes" id="UP001500791"/>
    </source>
</evidence>
<dbReference type="Gene3D" id="1.10.10.2520">
    <property type="entry name" value="Cell wall hydrolase SleB, domain 1"/>
    <property type="match status" value="1"/>
</dbReference>
<comment type="caution">
    <text evidence="2">The sequence shown here is derived from an EMBL/GenBank/DDBJ whole genome shotgun (WGS) entry which is preliminary data.</text>
</comment>
<dbReference type="Proteomes" id="UP001500791">
    <property type="component" value="Unassembled WGS sequence"/>
</dbReference>
<sequence length="366" mass="38740">MAAGAALVAALATGMSARSESALDFVRTAEAVAEASGGDYGTRGLAGVMSRLDGAQLSLALRHDPAMGMATVPGLTPGWESLRLGGKPDPFATVNGLEALRLNAAMAGDAVVNAAPPFAFRPSSADDRRRAMRCLTQAVYYEAALEADEGQAGVAQVVLNRVRDPNYPNSICGVVYQGAERNTGCQFTFTCDGSLSRAPVAWAWTRAQKVAEKALAGAVADKVGSATHYHADYVRPWWAPSLTKVSQSGAHIFYRWKGAAGMVASLTQGYGGREPLIDEARFARPRDLLALVEETSLADNSAELARQLLGTGNREVEFEGTTRIVGAPSLGGRRQPTAKEISDINDRLKAFEEGRTAEPRDAVAQN</sequence>
<dbReference type="GO" id="GO:0016787">
    <property type="term" value="F:hydrolase activity"/>
    <property type="evidence" value="ECO:0007669"/>
    <property type="project" value="UniProtKB-KW"/>
</dbReference>
<feature type="domain" description="Cell wall hydrolase SleB" evidence="1">
    <location>
        <begin position="146"/>
        <end position="254"/>
    </location>
</feature>
<reference evidence="2 3" key="1">
    <citation type="journal article" date="2019" name="Int. J. Syst. Evol. Microbiol.">
        <title>The Global Catalogue of Microorganisms (GCM) 10K type strain sequencing project: providing services to taxonomists for standard genome sequencing and annotation.</title>
        <authorList>
            <consortium name="The Broad Institute Genomics Platform"/>
            <consortium name="The Broad Institute Genome Sequencing Center for Infectious Disease"/>
            <person name="Wu L."/>
            <person name="Ma J."/>
        </authorList>
    </citation>
    <scope>NUCLEOTIDE SEQUENCE [LARGE SCALE GENOMIC DNA]</scope>
    <source>
        <strain evidence="2 3">JCM 13476</strain>
    </source>
</reference>
<evidence type="ECO:0000259" key="1">
    <source>
        <dbReference type="Pfam" id="PF07486"/>
    </source>
</evidence>
<gene>
    <name evidence="2" type="ORF">GCM10009093_09490</name>
</gene>
<keyword evidence="2" id="KW-0378">Hydrolase</keyword>
<protein>
    <submittedName>
        <fullName evidence="2">Cell wall hydrolase</fullName>
    </submittedName>
</protein>
<evidence type="ECO:0000313" key="2">
    <source>
        <dbReference type="EMBL" id="GAA0384657.1"/>
    </source>
</evidence>
<organism evidence="2 3">
    <name type="scientific">Brevundimonas terrae</name>
    <dbReference type="NCBI Taxonomy" id="363631"/>
    <lineage>
        <taxon>Bacteria</taxon>
        <taxon>Pseudomonadati</taxon>
        <taxon>Pseudomonadota</taxon>
        <taxon>Alphaproteobacteria</taxon>
        <taxon>Caulobacterales</taxon>
        <taxon>Caulobacteraceae</taxon>
        <taxon>Brevundimonas</taxon>
    </lineage>
</organism>
<keyword evidence="3" id="KW-1185">Reference proteome</keyword>